<evidence type="ECO:0000259" key="15">
    <source>
        <dbReference type="PROSITE" id="PS50109"/>
    </source>
</evidence>
<keyword evidence="4" id="KW-1003">Cell membrane</keyword>
<dbReference type="EC" id="2.7.13.3" evidence="3"/>
<evidence type="ECO:0000256" key="5">
    <source>
        <dbReference type="ARBA" id="ARBA00022553"/>
    </source>
</evidence>
<evidence type="ECO:0000256" key="13">
    <source>
        <dbReference type="ARBA" id="ARBA00023136"/>
    </source>
</evidence>
<dbReference type="InterPro" id="IPR036097">
    <property type="entry name" value="HisK_dim/P_sf"/>
</dbReference>
<keyword evidence="6" id="KW-0808">Transferase</keyword>
<evidence type="ECO:0000256" key="11">
    <source>
        <dbReference type="ARBA" id="ARBA00022989"/>
    </source>
</evidence>
<feature type="transmembrane region" description="Helical" evidence="14">
    <location>
        <begin position="45"/>
        <end position="67"/>
    </location>
</feature>
<keyword evidence="11 14" id="KW-1133">Transmembrane helix</keyword>
<evidence type="ECO:0000256" key="6">
    <source>
        <dbReference type="ARBA" id="ARBA00022679"/>
    </source>
</evidence>
<reference evidence="16" key="1">
    <citation type="submission" date="2022-04" db="EMBL/GenBank/DDBJ databases">
        <title>Paenibacillus mangrovi sp. nov., a novel endophytic bacterium isolated from bark of Kandelia candel.</title>
        <authorList>
            <person name="Tuo L."/>
        </authorList>
    </citation>
    <scope>NUCLEOTIDE SEQUENCE</scope>
    <source>
        <strain evidence="16">KQZ6P-2</strain>
    </source>
</reference>
<keyword evidence="7 14" id="KW-0812">Transmembrane</keyword>
<accession>A0A9X2B317</accession>
<sequence>MRLLTLALFLRDRLIYVVSGLLIMGIGVCLMLLENARYPGLMETSTIYYFVAAAAFFLILGLAVDYIRQREYYKQLRNAIERSDELHVEAIVQSSVTAEQQLVACLLNQQMSAYLNKLGAYRRQQELHNHFVLQWVHHMKTPLSVIDLLLQETSQQIPSSEKEQKELTLSLHEEADRMSRGLEMLLHTARLDKFEMDLHLKKTPLHNVIRDVLIAHKRLCIRHSVIPQIHGEAWIETDEKWMTVVLNQIVSNAIKYSKDKQDVKHLMIHMEQNTDTGCKLSITDEGSGIAPHDIPRIFDPFFTGENGRSAGESTGMGLYLAKQVCSRLGHELSVSSELGVGTTFTITFQPAGIHLLGSQADKDRHAL</sequence>
<dbReference type="InterPro" id="IPR005467">
    <property type="entry name" value="His_kinase_dom"/>
</dbReference>
<evidence type="ECO:0000256" key="8">
    <source>
        <dbReference type="ARBA" id="ARBA00022741"/>
    </source>
</evidence>
<keyword evidence="13 14" id="KW-0472">Membrane</keyword>
<evidence type="ECO:0000256" key="9">
    <source>
        <dbReference type="ARBA" id="ARBA00022777"/>
    </source>
</evidence>
<dbReference type="Pfam" id="PF00512">
    <property type="entry name" value="HisKA"/>
    <property type="match status" value="1"/>
</dbReference>
<dbReference type="SUPFAM" id="SSF47384">
    <property type="entry name" value="Homodimeric domain of signal transducing histidine kinase"/>
    <property type="match status" value="1"/>
</dbReference>
<dbReference type="PANTHER" id="PTHR45453">
    <property type="entry name" value="PHOSPHATE REGULON SENSOR PROTEIN PHOR"/>
    <property type="match status" value="1"/>
</dbReference>
<evidence type="ECO:0000256" key="2">
    <source>
        <dbReference type="ARBA" id="ARBA00004651"/>
    </source>
</evidence>
<dbReference type="RefSeq" id="WP_244726167.1">
    <property type="nucleotide sequence ID" value="NZ_JALIRP010000006.1"/>
</dbReference>
<dbReference type="Pfam" id="PF02518">
    <property type="entry name" value="HATPase_c"/>
    <property type="match status" value="1"/>
</dbReference>
<dbReference type="InterPro" id="IPR003594">
    <property type="entry name" value="HATPase_dom"/>
</dbReference>
<keyword evidence="8" id="KW-0547">Nucleotide-binding</keyword>
<dbReference type="GO" id="GO:0005886">
    <property type="term" value="C:plasma membrane"/>
    <property type="evidence" value="ECO:0007669"/>
    <property type="project" value="UniProtKB-SubCell"/>
</dbReference>
<comment type="caution">
    <text evidence="16">The sequence shown here is derived from an EMBL/GenBank/DDBJ whole genome shotgun (WGS) entry which is preliminary data.</text>
</comment>
<evidence type="ECO:0000256" key="3">
    <source>
        <dbReference type="ARBA" id="ARBA00012438"/>
    </source>
</evidence>
<evidence type="ECO:0000256" key="10">
    <source>
        <dbReference type="ARBA" id="ARBA00022840"/>
    </source>
</evidence>
<keyword evidence="5" id="KW-0597">Phosphoprotein</keyword>
<organism evidence="16 17">
    <name type="scientific">Paenibacillus mangrovi</name>
    <dbReference type="NCBI Taxonomy" id="2931978"/>
    <lineage>
        <taxon>Bacteria</taxon>
        <taxon>Bacillati</taxon>
        <taxon>Bacillota</taxon>
        <taxon>Bacilli</taxon>
        <taxon>Bacillales</taxon>
        <taxon>Paenibacillaceae</taxon>
        <taxon>Paenibacillus</taxon>
    </lineage>
</organism>
<dbReference type="Gene3D" id="3.30.565.10">
    <property type="entry name" value="Histidine kinase-like ATPase, C-terminal domain"/>
    <property type="match status" value="1"/>
</dbReference>
<keyword evidence="17" id="KW-1185">Reference proteome</keyword>
<evidence type="ECO:0000256" key="14">
    <source>
        <dbReference type="SAM" id="Phobius"/>
    </source>
</evidence>
<dbReference type="GO" id="GO:0016036">
    <property type="term" value="P:cellular response to phosphate starvation"/>
    <property type="evidence" value="ECO:0007669"/>
    <property type="project" value="TreeGrafter"/>
</dbReference>
<comment type="subcellular location">
    <subcellularLocation>
        <location evidence="2">Cell membrane</location>
        <topology evidence="2">Multi-pass membrane protein</topology>
    </subcellularLocation>
</comment>
<dbReference type="PROSITE" id="PS50109">
    <property type="entry name" value="HIS_KIN"/>
    <property type="match status" value="1"/>
</dbReference>
<dbReference type="GO" id="GO:0005524">
    <property type="term" value="F:ATP binding"/>
    <property type="evidence" value="ECO:0007669"/>
    <property type="project" value="UniProtKB-KW"/>
</dbReference>
<keyword evidence="10" id="KW-0067">ATP-binding</keyword>
<evidence type="ECO:0000256" key="1">
    <source>
        <dbReference type="ARBA" id="ARBA00000085"/>
    </source>
</evidence>
<name>A0A9X2B317_9BACL</name>
<dbReference type="CDD" id="cd00082">
    <property type="entry name" value="HisKA"/>
    <property type="match status" value="1"/>
</dbReference>
<dbReference type="GO" id="GO:0004721">
    <property type="term" value="F:phosphoprotein phosphatase activity"/>
    <property type="evidence" value="ECO:0007669"/>
    <property type="project" value="TreeGrafter"/>
</dbReference>
<dbReference type="AlphaFoldDB" id="A0A9X2B317"/>
<evidence type="ECO:0000256" key="4">
    <source>
        <dbReference type="ARBA" id="ARBA00022475"/>
    </source>
</evidence>
<feature type="domain" description="Histidine kinase" evidence="15">
    <location>
        <begin position="134"/>
        <end position="352"/>
    </location>
</feature>
<dbReference type="InterPro" id="IPR050351">
    <property type="entry name" value="BphY/WalK/GraS-like"/>
</dbReference>
<dbReference type="EMBL" id="JALIRP010000006">
    <property type="protein sequence ID" value="MCJ8013109.1"/>
    <property type="molecule type" value="Genomic_DNA"/>
</dbReference>
<keyword evidence="12" id="KW-0902">Two-component regulatory system</keyword>
<dbReference type="SMART" id="SM00387">
    <property type="entry name" value="HATPase_c"/>
    <property type="match status" value="1"/>
</dbReference>
<dbReference type="InterPro" id="IPR004358">
    <property type="entry name" value="Sig_transdc_His_kin-like_C"/>
</dbReference>
<comment type="catalytic activity">
    <reaction evidence="1">
        <text>ATP + protein L-histidine = ADP + protein N-phospho-L-histidine.</text>
        <dbReference type="EC" id="2.7.13.3"/>
    </reaction>
</comment>
<evidence type="ECO:0000256" key="12">
    <source>
        <dbReference type="ARBA" id="ARBA00023012"/>
    </source>
</evidence>
<dbReference type="SMART" id="SM00388">
    <property type="entry name" value="HisKA"/>
    <property type="match status" value="1"/>
</dbReference>
<feature type="transmembrane region" description="Helical" evidence="14">
    <location>
        <begin position="14"/>
        <end position="33"/>
    </location>
</feature>
<dbReference type="GO" id="GO:0000155">
    <property type="term" value="F:phosphorelay sensor kinase activity"/>
    <property type="evidence" value="ECO:0007669"/>
    <property type="project" value="InterPro"/>
</dbReference>
<dbReference type="SUPFAM" id="SSF55874">
    <property type="entry name" value="ATPase domain of HSP90 chaperone/DNA topoisomerase II/histidine kinase"/>
    <property type="match status" value="1"/>
</dbReference>
<evidence type="ECO:0000256" key="7">
    <source>
        <dbReference type="ARBA" id="ARBA00022692"/>
    </source>
</evidence>
<proteinExistence type="predicted"/>
<dbReference type="PANTHER" id="PTHR45453:SF2">
    <property type="entry name" value="HISTIDINE KINASE"/>
    <property type="match status" value="1"/>
</dbReference>
<dbReference type="PRINTS" id="PR00344">
    <property type="entry name" value="BCTRLSENSOR"/>
</dbReference>
<gene>
    <name evidence="16" type="ORF">MUG84_15335</name>
</gene>
<keyword evidence="9 16" id="KW-0418">Kinase</keyword>
<dbReference type="Proteomes" id="UP001139347">
    <property type="component" value="Unassembled WGS sequence"/>
</dbReference>
<evidence type="ECO:0000313" key="17">
    <source>
        <dbReference type="Proteomes" id="UP001139347"/>
    </source>
</evidence>
<evidence type="ECO:0000313" key="16">
    <source>
        <dbReference type="EMBL" id="MCJ8013109.1"/>
    </source>
</evidence>
<dbReference type="InterPro" id="IPR003661">
    <property type="entry name" value="HisK_dim/P_dom"/>
</dbReference>
<dbReference type="Gene3D" id="1.10.287.130">
    <property type="match status" value="1"/>
</dbReference>
<protein>
    <recommendedName>
        <fullName evidence="3">histidine kinase</fullName>
        <ecNumber evidence="3">2.7.13.3</ecNumber>
    </recommendedName>
</protein>
<dbReference type="InterPro" id="IPR036890">
    <property type="entry name" value="HATPase_C_sf"/>
</dbReference>